<feature type="compositionally biased region" description="Polar residues" evidence="5">
    <location>
        <begin position="22"/>
        <end position="36"/>
    </location>
</feature>
<protein>
    <submittedName>
        <fullName evidence="6">Uncharacterized protein</fullName>
    </submittedName>
</protein>
<evidence type="ECO:0000313" key="6">
    <source>
        <dbReference type="EMBL" id="OIW15404.1"/>
    </source>
</evidence>
<evidence type="ECO:0000256" key="4">
    <source>
        <dbReference type="ARBA" id="ARBA00023786"/>
    </source>
</evidence>
<dbReference type="AlphaFoldDB" id="A0A1J7HRV6"/>
<accession>A0A1J7HRV6</accession>
<feature type="region of interest" description="Disordered" evidence="5">
    <location>
        <begin position="22"/>
        <end position="48"/>
    </location>
</feature>
<keyword evidence="1" id="KW-0433">Leucine-rich repeat</keyword>
<dbReference type="InterPro" id="IPR003591">
    <property type="entry name" value="Leu-rich_rpt_typical-subtyp"/>
</dbReference>
<dbReference type="GO" id="GO:0005737">
    <property type="term" value="C:cytoplasm"/>
    <property type="evidence" value="ECO:0007669"/>
    <property type="project" value="TreeGrafter"/>
</dbReference>
<dbReference type="PANTHER" id="PTHR48051">
    <property type="match status" value="1"/>
</dbReference>
<proteinExistence type="inferred from homology"/>
<dbReference type="STRING" id="3871.A0A1J7HRV6"/>
<dbReference type="Proteomes" id="UP000188354">
    <property type="component" value="Chromosome LG03"/>
</dbReference>
<evidence type="ECO:0000256" key="5">
    <source>
        <dbReference type="SAM" id="MobiDB-lite"/>
    </source>
</evidence>
<keyword evidence="3" id="KW-0175">Coiled coil</keyword>
<dbReference type="Gramene" id="OIW15404">
    <property type="protein sequence ID" value="OIW15404"/>
    <property type="gene ID" value="TanjilG_15787"/>
</dbReference>
<sequence>MNPNPGTFPIVSYVMSRLPSLTGKTTSTASESNQVDVEQPLAPPSSDHPEIVGQMPNLTDPELLASMSRALGEVSQTRVVLDLLGPRPTHEDVDDSRAKIAEIEAQLSRQLEEIVLLPRPAEIDIHAWRAHQAEKEKECRELAEKDKHIYKAVVQLDGMHDGYEKLLRDAEKRLVKIYESAEDVEDGGGDGGDGGDEVDEEVVGILNEAYGKGIERVNLSGRGLRFLPEAFGRIPGLVVLDISSNVLSAIPDSIAGLENLEELNISSNLLESLPDSIGLLQKLKFLYVSGNKLSALPDSICQCRSLVVLDASFNNLSYLPTNIGYELPNLEKLMIQLNKIRSLPSSVCEIKSLRHLDANCNELHGLPIAIGRLTNLEYLNLGSNFSDLKELPDTFGDLINLRELDLSNNQIHALPDAFGRLDNLTKLNLEHNPLELPPPEIVSQGVITIKNFMAKRWIDILMEEEKKNSQEMQEQGQSSWLTKSTSWLKNVPGNVVGYLGSPASSTPKSQTDAFLDTHGISQADASKCRSLGQIGAPIAPISIASLGQMAKHNAPISITILGQIAQPITQVPSYVSVRWPNMAHQISSSISVNWSSMAHQIVLVISVNTQAMAHQNVPVILMVTF</sequence>
<dbReference type="Pfam" id="PF13855">
    <property type="entry name" value="LRR_8"/>
    <property type="match status" value="3"/>
</dbReference>
<gene>
    <name evidence="6" type="ORF">TanjilG_15787</name>
</gene>
<dbReference type="InterPro" id="IPR032675">
    <property type="entry name" value="LRR_dom_sf"/>
</dbReference>
<dbReference type="EMBL" id="CM007363">
    <property type="protein sequence ID" value="OIW15404.1"/>
    <property type="molecule type" value="Genomic_DNA"/>
</dbReference>
<dbReference type="PROSITE" id="PS51450">
    <property type="entry name" value="LRR"/>
    <property type="match status" value="2"/>
</dbReference>
<dbReference type="OMA" id="TFMAKRW"/>
<evidence type="ECO:0000256" key="3">
    <source>
        <dbReference type="ARBA" id="ARBA00023054"/>
    </source>
</evidence>
<dbReference type="InterPro" id="IPR001611">
    <property type="entry name" value="Leu-rich_rpt"/>
</dbReference>
<dbReference type="Gene3D" id="3.80.10.10">
    <property type="entry name" value="Ribonuclease Inhibitor"/>
    <property type="match status" value="2"/>
</dbReference>
<organism evidence="6 7">
    <name type="scientific">Lupinus angustifolius</name>
    <name type="common">Narrow-leaved blue lupine</name>
    <dbReference type="NCBI Taxonomy" id="3871"/>
    <lineage>
        <taxon>Eukaryota</taxon>
        <taxon>Viridiplantae</taxon>
        <taxon>Streptophyta</taxon>
        <taxon>Embryophyta</taxon>
        <taxon>Tracheophyta</taxon>
        <taxon>Spermatophyta</taxon>
        <taxon>Magnoliopsida</taxon>
        <taxon>eudicotyledons</taxon>
        <taxon>Gunneridae</taxon>
        <taxon>Pentapetalae</taxon>
        <taxon>rosids</taxon>
        <taxon>fabids</taxon>
        <taxon>Fabales</taxon>
        <taxon>Fabaceae</taxon>
        <taxon>Papilionoideae</taxon>
        <taxon>50 kb inversion clade</taxon>
        <taxon>genistoids sensu lato</taxon>
        <taxon>core genistoids</taxon>
        <taxon>Genisteae</taxon>
        <taxon>Lupinus</taxon>
    </lineage>
</organism>
<dbReference type="Pfam" id="PF00560">
    <property type="entry name" value="LRR_1"/>
    <property type="match status" value="1"/>
</dbReference>
<keyword evidence="2" id="KW-0677">Repeat</keyword>
<evidence type="ECO:0000313" key="7">
    <source>
        <dbReference type="Proteomes" id="UP000188354"/>
    </source>
</evidence>
<evidence type="ECO:0000256" key="1">
    <source>
        <dbReference type="ARBA" id="ARBA00022614"/>
    </source>
</evidence>
<dbReference type="SMART" id="SM00369">
    <property type="entry name" value="LRR_TYP"/>
    <property type="match status" value="8"/>
</dbReference>
<comment type="similarity">
    <text evidence="4">Belongs to the SHOC2 family.</text>
</comment>
<dbReference type="SUPFAM" id="SSF52058">
    <property type="entry name" value="L domain-like"/>
    <property type="match status" value="1"/>
</dbReference>
<dbReference type="FunFam" id="3.80.10.10:FF:000746">
    <property type="entry name" value="Plant intracellular Ras-group-related LRR protein 2"/>
    <property type="match status" value="1"/>
</dbReference>
<name>A0A1J7HRV6_LUPAN</name>
<dbReference type="SMART" id="SM00364">
    <property type="entry name" value="LRR_BAC"/>
    <property type="match status" value="7"/>
</dbReference>
<reference evidence="6 7" key="1">
    <citation type="journal article" date="2017" name="Plant Biotechnol. J.">
        <title>A comprehensive draft genome sequence for lupin (Lupinus angustifolius), an emerging health food: insights into plant-microbe interactions and legume evolution.</title>
        <authorList>
            <person name="Hane J.K."/>
            <person name="Ming Y."/>
            <person name="Kamphuis L.G."/>
            <person name="Nelson M.N."/>
            <person name="Garg G."/>
            <person name="Atkins C.A."/>
            <person name="Bayer P.E."/>
            <person name="Bravo A."/>
            <person name="Bringans S."/>
            <person name="Cannon S."/>
            <person name="Edwards D."/>
            <person name="Foley R."/>
            <person name="Gao L.L."/>
            <person name="Harrison M.J."/>
            <person name="Huang W."/>
            <person name="Hurgobin B."/>
            <person name="Li S."/>
            <person name="Liu C.W."/>
            <person name="McGrath A."/>
            <person name="Morahan G."/>
            <person name="Murray J."/>
            <person name="Weller J."/>
            <person name="Jian J."/>
            <person name="Singh K.B."/>
        </authorList>
    </citation>
    <scope>NUCLEOTIDE SEQUENCE [LARGE SCALE GENOMIC DNA]</scope>
    <source>
        <strain evidence="7">cv. Tanjil</strain>
        <tissue evidence="6">Whole plant</tissue>
    </source>
</reference>
<dbReference type="InterPro" id="IPR050216">
    <property type="entry name" value="LRR_domain-containing"/>
</dbReference>
<evidence type="ECO:0000256" key="2">
    <source>
        <dbReference type="ARBA" id="ARBA00022737"/>
    </source>
</evidence>
<dbReference type="GO" id="GO:0055046">
    <property type="term" value="P:microgametogenesis"/>
    <property type="evidence" value="ECO:0007669"/>
    <property type="project" value="UniProtKB-ARBA"/>
</dbReference>
<dbReference type="PANTHER" id="PTHR48051:SF54">
    <property type="entry name" value="LEUCINE-RICH REPEAT-CONTAINING PROTEIN"/>
    <property type="match status" value="1"/>
</dbReference>
<dbReference type="FunFam" id="3.80.10.10:FF:000610">
    <property type="entry name" value="Plant intracellular Ras-group-related LRR protein 9"/>
    <property type="match status" value="1"/>
</dbReference>
<keyword evidence="7" id="KW-1185">Reference proteome</keyword>